<accession>A0ABD5S0Q0</accession>
<feature type="transmembrane region" description="Helical" evidence="7">
    <location>
        <begin position="103"/>
        <end position="123"/>
    </location>
</feature>
<evidence type="ECO:0000256" key="4">
    <source>
        <dbReference type="ARBA" id="ARBA00023136"/>
    </source>
</evidence>
<feature type="transmembrane region" description="Helical" evidence="7">
    <location>
        <begin position="288"/>
        <end position="313"/>
    </location>
</feature>
<dbReference type="PANTHER" id="PTHR10422:SF18">
    <property type="entry name" value="CYTOCHROME C OXIDASE SUBUNIT 1"/>
    <property type="match status" value="1"/>
</dbReference>
<feature type="transmembrane region" description="Helical" evidence="7">
    <location>
        <begin position="392"/>
        <end position="416"/>
    </location>
</feature>
<dbReference type="EMBL" id="JBHSWU010000359">
    <property type="protein sequence ID" value="MFC6725021.1"/>
    <property type="molecule type" value="Genomic_DNA"/>
</dbReference>
<keyword evidence="5" id="KW-0408">Iron</keyword>
<keyword evidence="5" id="KW-0679">Respiratory chain</keyword>
<dbReference type="SUPFAM" id="SSF81442">
    <property type="entry name" value="Cytochrome c oxidase subunit I-like"/>
    <property type="match status" value="1"/>
</dbReference>
<feature type="transmembrane region" description="Helical" evidence="7">
    <location>
        <begin position="462"/>
        <end position="485"/>
    </location>
</feature>
<feature type="region of interest" description="Disordered" evidence="6">
    <location>
        <begin position="560"/>
        <end position="598"/>
    </location>
</feature>
<sequence length="713" mass="78151">GGAGVAGSGGDPGIGAGTGAGSGEHPADEGSSTGGMTATAYDWLTTVDHEKIGILYLAFGTVAALWGGMDAMMIRTELLTPAANVWTEGTYNALFTTHGTTMLFFFVTPVFFGITNYVLPLMIGADDLAFPRLNAIGFWLLPPALLMVRAGLTTEVLGKLLGLVVDPSLLTVLFAVAPPELGWTMYTPRSITTVNPGVNFFLLGLHLSGISTSMAAINFVVTVFTERSDDVGLGSLNVFSWTMLTTSGLVLFAFPLLGSVIVMLLLDRNFGTAFFTANGGGPMLYQHLFWFFGHPEVYIIFLPATGLVSTILPKFSDRKLFGFRFIVYSTLAMGVLSFGVWAHHMFTTGADPAILMSFMVVSIAIAVPSAIKTFNWITTMWRGSIRLTAPMLLCIGGISLFVLGGITGVFLAAIPIDVMYQDTYYVVGHFHLILMGIIPFMQFAASYYWFPLITKRMYDRRLAKLQAVLLVTGSTVTFLALVLLGMMGLPRRYAAYPAEFAPLQVVASVGAFVIGASVFLWLYVMAKGYLAGDPVRDADVWDLKRTHQFTREWQAFEEELAEEEGVASRPPDEFSPSSERQTAGETTTPPDSPRDPLAGERFAEEFTTLVEEFGLGRGRYDLTVEAERATVEYETDPAHRTETRSTFRNAYTALVSEYDVRRNLEGRVTKAEVDSPRWYRWTVERAAAEAFVNDAITEEEYVTRIDETIAVRD</sequence>
<evidence type="ECO:0000256" key="1">
    <source>
        <dbReference type="ARBA" id="ARBA00004141"/>
    </source>
</evidence>
<comment type="similarity">
    <text evidence="5">Belongs to the heme-copper respiratory oxidase family.</text>
</comment>
<feature type="transmembrane region" description="Helical" evidence="7">
    <location>
        <begin position="352"/>
        <end position="371"/>
    </location>
</feature>
<gene>
    <name evidence="9" type="ORF">ACFQE1_11695</name>
</gene>
<comment type="subcellular location">
    <subcellularLocation>
        <location evidence="1">Membrane</location>
        <topology evidence="1">Multi-pass membrane protein</topology>
    </subcellularLocation>
</comment>
<dbReference type="AlphaFoldDB" id="A0ABD5S0Q0"/>
<feature type="transmembrane region" description="Helical" evidence="7">
    <location>
        <begin position="428"/>
        <end position="450"/>
    </location>
</feature>
<keyword evidence="5" id="KW-0349">Heme</keyword>
<protein>
    <submittedName>
        <fullName evidence="9">Cbb3-type cytochrome c oxidase subunit I</fullName>
    </submittedName>
</protein>
<keyword evidence="5" id="KW-0479">Metal-binding</keyword>
<evidence type="ECO:0000256" key="2">
    <source>
        <dbReference type="ARBA" id="ARBA00022692"/>
    </source>
</evidence>
<evidence type="ECO:0000256" key="3">
    <source>
        <dbReference type="ARBA" id="ARBA00022989"/>
    </source>
</evidence>
<evidence type="ECO:0000259" key="8">
    <source>
        <dbReference type="PROSITE" id="PS50855"/>
    </source>
</evidence>
<feature type="transmembrane region" description="Helical" evidence="7">
    <location>
        <begin position="505"/>
        <end position="526"/>
    </location>
</feature>
<dbReference type="Gene3D" id="1.20.210.10">
    <property type="entry name" value="Cytochrome c oxidase-like, subunit I domain"/>
    <property type="match status" value="1"/>
</dbReference>
<keyword evidence="5" id="KW-0813">Transport</keyword>
<dbReference type="Proteomes" id="UP001596328">
    <property type="component" value="Unassembled WGS sequence"/>
</dbReference>
<dbReference type="PRINTS" id="PR01165">
    <property type="entry name" value="CYCOXIDASEI"/>
</dbReference>
<feature type="transmembrane region" description="Helical" evidence="7">
    <location>
        <begin position="325"/>
        <end position="346"/>
    </location>
</feature>
<dbReference type="InterPro" id="IPR023615">
    <property type="entry name" value="Cyt_c_Oxase_su1_BS"/>
</dbReference>
<feature type="transmembrane region" description="Helical" evidence="7">
    <location>
        <begin position="129"/>
        <end position="148"/>
    </location>
</feature>
<dbReference type="InterPro" id="IPR023616">
    <property type="entry name" value="Cyt_c_oxase-like_su1_dom"/>
</dbReference>
<dbReference type="PROSITE" id="PS00077">
    <property type="entry name" value="COX1_CUB"/>
    <property type="match status" value="1"/>
</dbReference>
<name>A0ABD5S0Q0_9EURY</name>
<comment type="caution">
    <text evidence="9">The sequence shown here is derived from an EMBL/GenBank/DDBJ whole genome shotgun (WGS) entry which is preliminary data.</text>
</comment>
<feature type="compositionally biased region" description="Polar residues" evidence="6">
    <location>
        <begin position="575"/>
        <end position="589"/>
    </location>
</feature>
<feature type="transmembrane region" description="Helical" evidence="7">
    <location>
        <begin position="52"/>
        <end position="69"/>
    </location>
</feature>
<feature type="region of interest" description="Disordered" evidence="6">
    <location>
        <begin position="1"/>
        <end position="33"/>
    </location>
</feature>
<feature type="transmembrane region" description="Helical" evidence="7">
    <location>
        <begin position="236"/>
        <end position="266"/>
    </location>
</feature>
<dbReference type="Pfam" id="PF00115">
    <property type="entry name" value="COX1"/>
    <property type="match status" value="1"/>
</dbReference>
<keyword evidence="5" id="KW-0249">Electron transport</keyword>
<keyword evidence="2 5" id="KW-0812">Transmembrane</keyword>
<dbReference type="PANTHER" id="PTHR10422">
    <property type="entry name" value="CYTOCHROME C OXIDASE SUBUNIT 1"/>
    <property type="match status" value="1"/>
</dbReference>
<evidence type="ECO:0000256" key="6">
    <source>
        <dbReference type="SAM" id="MobiDB-lite"/>
    </source>
</evidence>
<feature type="domain" description="Cytochrome oxidase subunit I profile" evidence="8">
    <location>
        <begin position="37"/>
        <end position="571"/>
    </location>
</feature>
<dbReference type="GO" id="GO:0016020">
    <property type="term" value="C:membrane"/>
    <property type="evidence" value="ECO:0007669"/>
    <property type="project" value="UniProtKB-SubCell"/>
</dbReference>
<dbReference type="PROSITE" id="PS50855">
    <property type="entry name" value="COX1"/>
    <property type="match status" value="1"/>
</dbReference>
<keyword evidence="10" id="KW-1185">Reference proteome</keyword>
<evidence type="ECO:0000256" key="7">
    <source>
        <dbReference type="SAM" id="Phobius"/>
    </source>
</evidence>
<proteinExistence type="inferred from homology"/>
<dbReference type="InterPro" id="IPR036927">
    <property type="entry name" value="Cyt_c_oxase-like_su1_sf"/>
</dbReference>
<keyword evidence="4 7" id="KW-0472">Membrane</keyword>
<feature type="transmembrane region" description="Helical" evidence="7">
    <location>
        <begin position="198"/>
        <end position="224"/>
    </location>
</feature>
<reference evidence="9 10" key="1">
    <citation type="journal article" date="2019" name="Int. J. Syst. Evol. Microbiol.">
        <title>The Global Catalogue of Microorganisms (GCM) 10K type strain sequencing project: providing services to taxonomists for standard genome sequencing and annotation.</title>
        <authorList>
            <consortium name="The Broad Institute Genomics Platform"/>
            <consortium name="The Broad Institute Genome Sequencing Center for Infectious Disease"/>
            <person name="Wu L."/>
            <person name="Ma J."/>
        </authorList>
    </citation>
    <scope>NUCLEOTIDE SEQUENCE [LARGE SCALE GENOMIC DNA]</scope>
    <source>
        <strain evidence="9 10">NBRC 111368</strain>
    </source>
</reference>
<keyword evidence="3 7" id="KW-1133">Transmembrane helix</keyword>
<evidence type="ECO:0000256" key="5">
    <source>
        <dbReference type="RuleBase" id="RU000370"/>
    </source>
</evidence>
<dbReference type="InterPro" id="IPR000883">
    <property type="entry name" value="Cyt_C_Oxase_1"/>
</dbReference>
<feature type="compositionally biased region" description="Gly residues" evidence="6">
    <location>
        <begin position="1"/>
        <end position="22"/>
    </location>
</feature>
<evidence type="ECO:0000313" key="9">
    <source>
        <dbReference type="EMBL" id="MFC6725021.1"/>
    </source>
</evidence>
<evidence type="ECO:0000313" key="10">
    <source>
        <dbReference type="Proteomes" id="UP001596328"/>
    </source>
</evidence>
<feature type="non-terminal residue" evidence="9">
    <location>
        <position position="1"/>
    </location>
</feature>
<organism evidence="9 10">
    <name type="scientific">Halobium palmae</name>
    <dbReference type="NCBI Taxonomy" id="1776492"/>
    <lineage>
        <taxon>Archaea</taxon>
        <taxon>Methanobacteriati</taxon>
        <taxon>Methanobacteriota</taxon>
        <taxon>Stenosarchaea group</taxon>
        <taxon>Halobacteria</taxon>
        <taxon>Halobacteriales</taxon>
        <taxon>Haloferacaceae</taxon>
        <taxon>Halobium</taxon>
    </lineage>
</organism>
<feature type="transmembrane region" description="Helical" evidence="7">
    <location>
        <begin position="160"/>
        <end position="178"/>
    </location>
</feature>